<reference evidence="2" key="5">
    <citation type="journal article" date="2021" name="G3 (Bethesda)">
        <title>Aegilops tauschii genome assembly Aet v5.0 features greater sequence contiguity and improved annotation.</title>
        <authorList>
            <person name="Wang L."/>
            <person name="Zhu T."/>
            <person name="Rodriguez J.C."/>
            <person name="Deal K.R."/>
            <person name="Dubcovsky J."/>
            <person name="McGuire P.E."/>
            <person name="Lux T."/>
            <person name="Spannagl M."/>
            <person name="Mayer K.F.X."/>
            <person name="Baldrich P."/>
            <person name="Meyers B.C."/>
            <person name="Huo N."/>
            <person name="Gu Y.Q."/>
            <person name="Zhou H."/>
            <person name="Devos K.M."/>
            <person name="Bennetzen J.L."/>
            <person name="Unver T."/>
            <person name="Budak H."/>
            <person name="Gulick P.J."/>
            <person name="Galiba G."/>
            <person name="Kalapos B."/>
            <person name="Nelson D.R."/>
            <person name="Li P."/>
            <person name="You F.M."/>
            <person name="Luo M.C."/>
            <person name="Dvorak J."/>
        </authorList>
    </citation>
    <scope>NUCLEOTIDE SEQUENCE [LARGE SCALE GENOMIC DNA]</scope>
    <source>
        <strain evidence="2">cv. AL8/78</strain>
    </source>
</reference>
<reference evidence="3" key="1">
    <citation type="journal article" date="2014" name="Science">
        <title>Ancient hybridizations among the ancestral genomes of bread wheat.</title>
        <authorList>
            <consortium name="International Wheat Genome Sequencing Consortium,"/>
            <person name="Marcussen T."/>
            <person name="Sandve S.R."/>
            <person name="Heier L."/>
            <person name="Spannagl M."/>
            <person name="Pfeifer M."/>
            <person name="Jakobsen K.S."/>
            <person name="Wulff B.B."/>
            <person name="Steuernagel B."/>
            <person name="Mayer K.F."/>
            <person name="Olsen O.A."/>
        </authorList>
    </citation>
    <scope>NUCLEOTIDE SEQUENCE [LARGE SCALE GENOMIC DNA]</scope>
    <source>
        <strain evidence="3">cv. AL8/78</strain>
    </source>
</reference>
<name>A0A453KM17_AEGTS</name>
<dbReference type="Gramene" id="AET5Gv20458300.10">
    <property type="protein sequence ID" value="AET5Gv20458300.10"/>
    <property type="gene ID" value="AET5Gv20458300"/>
</dbReference>
<organism evidence="2 3">
    <name type="scientific">Aegilops tauschii subsp. strangulata</name>
    <name type="common">Goatgrass</name>
    <dbReference type="NCBI Taxonomy" id="200361"/>
    <lineage>
        <taxon>Eukaryota</taxon>
        <taxon>Viridiplantae</taxon>
        <taxon>Streptophyta</taxon>
        <taxon>Embryophyta</taxon>
        <taxon>Tracheophyta</taxon>
        <taxon>Spermatophyta</taxon>
        <taxon>Magnoliopsida</taxon>
        <taxon>Liliopsida</taxon>
        <taxon>Poales</taxon>
        <taxon>Poaceae</taxon>
        <taxon>BOP clade</taxon>
        <taxon>Pooideae</taxon>
        <taxon>Triticodae</taxon>
        <taxon>Triticeae</taxon>
        <taxon>Triticinae</taxon>
        <taxon>Aegilops</taxon>
    </lineage>
</organism>
<evidence type="ECO:0000313" key="2">
    <source>
        <dbReference type="EnsemblPlants" id="AET5Gv20458300.10"/>
    </source>
</evidence>
<protein>
    <submittedName>
        <fullName evidence="2">Uncharacterized protein</fullName>
    </submittedName>
</protein>
<dbReference type="EnsemblPlants" id="AET5Gv20458300.10">
    <property type="protein sequence ID" value="AET5Gv20458300.10"/>
    <property type="gene ID" value="AET5Gv20458300"/>
</dbReference>
<keyword evidence="3" id="KW-1185">Reference proteome</keyword>
<feature type="region of interest" description="Disordered" evidence="1">
    <location>
        <begin position="1"/>
        <end position="40"/>
    </location>
</feature>
<sequence length="40" mass="4281">RFTQQKIQGTGHSKTRQSTTEVSASPRGQAEMAASCTLTV</sequence>
<proteinExistence type="predicted"/>
<dbReference type="Proteomes" id="UP000015105">
    <property type="component" value="Chromosome 5D"/>
</dbReference>
<reference evidence="3" key="2">
    <citation type="journal article" date="2017" name="Nat. Plants">
        <title>The Aegilops tauschii genome reveals multiple impacts of transposons.</title>
        <authorList>
            <person name="Zhao G."/>
            <person name="Zou C."/>
            <person name="Li K."/>
            <person name="Wang K."/>
            <person name="Li T."/>
            <person name="Gao L."/>
            <person name="Zhang X."/>
            <person name="Wang H."/>
            <person name="Yang Z."/>
            <person name="Liu X."/>
            <person name="Jiang W."/>
            <person name="Mao L."/>
            <person name="Kong X."/>
            <person name="Jiao Y."/>
            <person name="Jia J."/>
        </authorList>
    </citation>
    <scope>NUCLEOTIDE SEQUENCE [LARGE SCALE GENOMIC DNA]</scope>
    <source>
        <strain evidence="3">cv. AL8/78</strain>
    </source>
</reference>
<feature type="compositionally biased region" description="Polar residues" evidence="1">
    <location>
        <begin position="1"/>
        <end position="23"/>
    </location>
</feature>
<dbReference type="AlphaFoldDB" id="A0A453KM17"/>
<accession>A0A453KM17</accession>
<reference evidence="2" key="3">
    <citation type="journal article" date="2017" name="Nature">
        <title>Genome sequence of the progenitor of the wheat D genome Aegilops tauschii.</title>
        <authorList>
            <person name="Luo M.C."/>
            <person name="Gu Y.Q."/>
            <person name="Puiu D."/>
            <person name="Wang H."/>
            <person name="Twardziok S.O."/>
            <person name="Deal K.R."/>
            <person name="Huo N."/>
            <person name="Zhu T."/>
            <person name="Wang L."/>
            <person name="Wang Y."/>
            <person name="McGuire P.E."/>
            <person name="Liu S."/>
            <person name="Long H."/>
            <person name="Ramasamy R.K."/>
            <person name="Rodriguez J.C."/>
            <person name="Van S.L."/>
            <person name="Yuan L."/>
            <person name="Wang Z."/>
            <person name="Xia Z."/>
            <person name="Xiao L."/>
            <person name="Anderson O.D."/>
            <person name="Ouyang S."/>
            <person name="Liang Y."/>
            <person name="Zimin A.V."/>
            <person name="Pertea G."/>
            <person name="Qi P."/>
            <person name="Bennetzen J.L."/>
            <person name="Dai X."/>
            <person name="Dawson M.W."/>
            <person name="Muller H.G."/>
            <person name="Kugler K."/>
            <person name="Rivarola-Duarte L."/>
            <person name="Spannagl M."/>
            <person name="Mayer K.F.X."/>
            <person name="Lu F.H."/>
            <person name="Bevan M.W."/>
            <person name="Leroy P."/>
            <person name="Li P."/>
            <person name="You F.M."/>
            <person name="Sun Q."/>
            <person name="Liu Z."/>
            <person name="Lyons E."/>
            <person name="Wicker T."/>
            <person name="Salzberg S.L."/>
            <person name="Devos K.M."/>
            <person name="Dvorak J."/>
        </authorList>
    </citation>
    <scope>NUCLEOTIDE SEQUENCE [LARGE SCALE GENOMIC DNA]</scope>
    <source>
        <strain evidence="2">cv. AL8/78</strain>
    </source>
</reference>
<reference evidence="2" key="4">
    <citation type="submission" date="2019-03" db="UniProtKB">
        <authorList>
            <consortium name="EnsemblPlants"/>
        </authorList>
    </citation>
    <scope>IDENTIFICATION</scope>
</reference>
<evidence type="ECO:0000256" key="1">
    <source>
        <dbReference type="SAM" id="MobiDB-lite"/>
    </source>
</evidence>
<evidence type="ECO:0000313" key="3">
    <source>
        <dbReference type="Proteomes" id="UP000015105"/>
    </source>
</evidence>